<protein>
    <submittedName>
        <fullName evidence="1">GxxExxY protein</fullName>
    </submittedName>
</protein>
<dbReference type="Gene3D" id="3.90.320.10">
    <property type="match status" value="1"/>
</dbReference>
<dbReference type="AlphaFoldDB" id="A0A2A2TF44"/>
<dbReference type="InterPro" id="IPR011604">
    <property type="entry name" value="PDDEXK-like_dom_sf"/>
</dbReference>
<dbReference type="Proteomes" id="UP000218238">
    <property type="component" value="Unassembled WGS sequence"/>
</dbReference>
<dbReference type="NCBIfam" id="TIGR04256">
    <property type="entry name" value="GxxExxY"/>
    <property type="match status" value="1"/>
</dbReference>
<name>A0A2A2TF44_9CYAN</name>
<dbReference type="OrthoDB" id="9806869at2"/>
<evidence type="ECO:0000313" key="1">
    <source>
        <dbReference type="EMBL" id="PAX52029.1"/>
    </source>
</evidence>
<sequence>MTENEIAKEIVNAAYKIHTTLGPGLLESVYEATMEYEIKKRGLYVVRQQHIDIAYEDMYLEAAFRADLIVEDKVIIELKSVEATHPVHKKQLLTYLRLTDKKLGLLINFGQVLIKDGITRLVNGL</sequence>
<dbReference type="Pfam" id="PF13366">
    <property type="entry name" value="PDDEXK_3"/>
    <property type="match status" value="1"/>
</dbReference>
<comment type="caution">
    <text evidence="1">The sequence shown here is derived from an EMBL/GenBank/DDBJ whole genome shotgun (WGS) entry which is preliminary data.</text>
</comment>
<dbReference type="RefSeq" id="WP_095723651.1">
    <property type="nucleotide sequence ID" value="NZ_NTFS01000293.1"/>
</dbReference>
<proteinExistence type="predicted"/>
<evidence type="ECO:0000313" key="2">
    <source>
        <dbReference type="Proteomes" id="UP000218238"/>
    </source>
</evidence>
<keyword evidence="2" id="KW-1185">Reference proteome</keyword>
<dbReference type="InterPro" id="IPR026350">
    <property type="entry name" value="GxxExxY"/>
</dbReference>
<accession>A0A2A2TF44</accession>
<dbReference type="EMBL" id="NTFS01000293">
    <property type="protein sequence ID" value="PAX52029.1"/>
    <property type="molecule type" value="Genomic_DNA"/>
</dbReference>
<gene>
    <name evidence="1" type="ORF">CK510_21580</name>
</gene>
<organism evidence="1 2">
    <name type="scientific">Brunnivagina elsteri CCALA 953</name>
    <dbReference type="NCBI Taxonomy" id="987040"/>
    <lineage>
        <taxon>Bacteria</taxon>
        <taxon>Bacillati</taxon>
        <taxon>Cyanobacteriota</taxon>
        <taxon>Cyanophyceae</taxon>
        <taxon>Nostocales</taxon>
        <taxon>Calotrichaceae</taxon>
        <taxon>Brunnivagina</taxon>
    </lineage>
</organism>
<reference evidence="1 2" key="1">
    <citation type="submission" date="2017-08" db="EMBL/GenBank/DDBJ databases">
        <title>Draft genome sequence of filamentous cyanobacterium Calothrix elsteri CCALA 953.</title>
        <authorList>
            <person name="Gagunashvili A.N."/>
            <person name="Elster J."/>
            <person name="Andresson O.S."/>
        </authorList>
    </citation>
    <scope>NUCLEOTIDE SEQUENCE [LARGE SCALE GENOMIC DNA]</scope>
    <source>
        <strain evidence="1 2">CCALA 953</strain>
    </source>
</reference>